<comment type="subunit">
    <text evidence="4">Homodimer.</text>
</comment>
<sequence>MQPADKTRNLKLLLQYDGTPFAGWQRQPQNRHQITVQGELEKVLCQVLQESIEVIGAGRTDTGVHAKMQVANFWTNSKISREKLQYVLNRLLPKEISIERVEEASKEFHARFSATARTYRYFLTTKKTALEHRYKAFYPYPNLSQEAMQRCADLIVGQHDFTSFCKAGTPLKNKICTVQKAQWKKIGTTFKFEITANRFLHSMVRLLVGTMLEVGRGTLTVSDFKRIFAAKDVRLAGASAKPNGLFLWKVHYDTLHQEHIQQSEFEDSE</sequence>
<name>A0A395M3K1_9BACT</name>
<dbReference type="PANTHER" id="PTHR11142">
    <property type="entry name" value="PSEUDOURIDYLATE SYNTHASE"/>
    <property type="match status" value="1"/>
</dbReference>
<dbReference type="EMBL" id="PHFL01000007">
    <property type="protein sequence ID" value="RFM25261.1"/>
    <property type="molecule type" value="Genomic_DNA"/>
</dbReference>
<dbReference type="SUPFAM" id="SSF55120">
    <property type="entry name" value="Pseudouridine synthase"/>
    <property type="match status" value="1"/>
</dbReference>
<dbReference type="FunFam" id="3.30.70.580:FF:000001">
    <property type="entry name" value="tRNA pseudouridine synthase A"/>
    <property type="match status" value="1"/>
</dbReference>
<evidence type="ECO:0000256" key="2">
    <source>
        <dbReference type="ARBA" id="ARBA00022694"/>
    </source>
</evidence>
<dbReference type="InterPro" id="IPR020103">
    <property type="entry name" value="PsdUridine_synth_cat_dom_sf"/>
</dbReference>
<dbReference type="Proteomes" id="UP000266389">
    <property type="component" value="Unassembled WGS sequence"/>
</dbReference>
<dbReference type="InterPro" id="IPR020094">
    <property type="entry name" value="TruA/RsuA/RluB/E/F_N"/>
</dbReference>
<comment type="caution">
    <text evidence="4">Lacks conserved residue(s) required for the propagation of feature annotation.</text>
</comment>
<evidence type="ECO:0000256" key="6">
    <source>
        <dbReference type="PIRSR" id="PIRSR001430-2"/>
    </source>
</evidence>
<comment type="catalytic activity">
    <reaction evidence="4 7">
        <text>uridine(38/39/40) in tRNA = pseudouridine(38/39/40) in tRNA</text>
        <dbReference type="Rhea" id="RHEA:22376"/>
        <dbReference type="Rhea" id="RHEA-COMP:10085"/>
        <dbReference type="Rhea" id="RHEA-COMP:10087"/>
        <dbReference type="ChEBI" id="CHEBI:65314"/>
        <dbReference type="ChEBI" id="CHEBI:65315"/>
        <dbReference type="EC" id="5.4.99.12"/>
    </reaction>
</comment>
<dbReference type="InterPro" id="IPR020095">
    <property type="entry name" value="PsdUridine_synth_TruA_C"/>
</dbReference>
<reference evidence="9 10" key="1">
    <citation type="journal article" date="2011" name="ISME J.">
        <title>Community ecology of hot spring cyanobacterial mats: predominant populations and their functional potential.</title>
        <authorList>
            <person name="Klatt C.G."/>
            <person name="Wood J.M."/>
            <person name="Rusch D.B."/>
            <person name="Bateson M.M."/>
            <person name="Hamamura N."/>
            <person name="Heidelberg J.F."/>
            <person name="Grossman A.R."/>
            <person name="Bhaya D."/>
            <person name="Cohan F.M."/>
            <person name="Kuhl M."/>
            <person name="Bryant D.A."/>
            <person name="Ward D.M."/>
        </authorList>
    </citation>
    <scope>NUCLEOTIDE SEQUENCE [LARGE SCALE GENOMIC DNA]</scope>
    <source>
        <strain evidence="9">OS</strain>
    </source>
</reference>
<dbReference type="GO" id="GO:0160147">
    <property type="term" value="F:tRNA pseudouridine(38-40) synthase activity"/>
    <property type="evidence" value="ECO:0007669"/>
    <property type="project" value="UniProtKB-EC"/>
</dbReference>
<feature type="active site" description="Nucleophile" evidence="4 5">
    <location>
        <position position="61"/>
    </location>
</feature>
<comment type="similarity">
    <text evidence="1 4 7">Belongs to the tRNA pseudouridine synthase TruA family.</text>
</comment>
<feature type="domain" description="Pseudouridine synthase I TruA alpha/beta" evidence="8">
    <location>
        <begin position="153"/>
        <end position="253"/>
    </location>
</feature>
<dbReference type="InterPro" id="IPR001406">
    <property type="entry name" value="PsdUridine_synth_TruA"/>
</dbReference>
<evidence type="ECO:0000313" key="9">
    <source>
        <dbReference type="EMBL" id="RFM25261.1"/>
    </source>
</evidence>
<dbReference type="InterPro" id="IPR020097">
    <property type="entry name" value="PsdUridine_synth_TruA_a/b_dom"/>
</dbReference>
<dbReference type="PANTHER" id="PTHR11142:SF0">
    <property type="entry name" value="TRNA PSEUDOURIDINE SYNTHASE-LIKE 1"/>
    <property type="match status" value="1"/>
</dbReference>
<organism evidence="9 10">
    <name type="scientific">Candidatus Thermochlorobacter aerophilus</name>
    <dbReference type="NCBI Taxonomy" id="1868324"/>
    <lineage>
        <taxon>Bacteria</taxon>
        <taxon>Pseudomonadati</taxon>
        <taxon>Chlorobiota</taxon>
        <taxon>Chlorobiia</taxon>
        <taxon>Chlorobiales</taxon>
        <taxon>Candidatus Thermochlorobacteriaceae</taxon>
        <taxon>Candidatus Thermochlorobacter</taxon>
    </lineage>
</organism>
<evidence type="ECO:0000313" key="10">
    <source>
        <dbReference type="Proteomes" id="UP000266389"/>
    </source>
</evidence>
<accession>A0A395M3K1</accession>
<dbReference type="HAMAP" id="MF_00171">
    <property type="entry name" value="TruA"/>
    <property type="match status" value="1"/>
</dbReference>
<protein>
    <recommendedName>
        <fullName evidence="4">tRNA pseudouridine synthase A</fullName>
        <ecNumber evidence="4">5.4.99.12</ecNumber>
    </recommendedName>
    <alternativeName>
        <fullName evidence="4">tRNA pseudouridine(38-40) synthase</fullName>
    </alternativeName>
    <alternativeName>
        <fullName evidence="4">tRNA pseudouridylate synthase I</fullName>
    </alternativeName>
    <alternativeName>
        <fullName evidence="4">tRNA-uridine isomerase I</fullName>
    </alternativeName>
</protein>
<dbReference type="CDD" id="cd02570">
    <property type="entry name" value="PseudoU_synth_EcTruA"/>
    <property type="match status" value="1"/>
</dbReference>
<dbReference type="GO" id="GO:0003723">
    <property type="term" value="F:RNA binding"/>
    <property type="evidence" value="ECO:0007669"/>
    <property type="project" value="InterPro"/>
</dbReference>
<comment type="function">
    <text evidence="4">Formation of pseudouridine at positions 38, 39 and 40 in the anticodon stem and loop of transfer RNAs.</text>
</comment>
<dbReference type="Pfam" id="PF01416">
    <property type="entry name" value="PseudoU_synth_1"/>
    <property type="match status" value="2"/>
</dbReference>
<dbReference type="AlphaFoldDB" id="A0A395M3K1"/>
<evidence type="ECO:0000256" key="7">
    <source>
        <dbReference type="RuleBase" id="RU003792"/>
    </source>
</evidence>
<comment type="caution">
    <text evidence="9">The sequence shown here is derived from an EMBL/GenBank/DDBJ whole genome shotgun (WGS) entry which is preliminary data.</text>
</comment>
<proteinExistence type="inferred from homology"/>
<dbReference type="NCBIfam" id="TIGR00071">
    <property type="entry name" value="hisT_truA"/>
    <property type="match status" value="1"/>
</dbReference>
<dbReference type="PIRSF" id="PIRSF001430">
    <property type="entry name" value="tRNA_psdUrid_synth"/>
    <property type="match status" value="1"/>
</dbReference>
<dbReference type="GO" id="GO:0031119">
    <property type="term" value="P:tRNA pseudouridine synthesis"/>
    <property type="evidence" value="ECO:0007669"/>
    <property type="project" value="UniProtKB-UniRule"/>
</dbReference>
<evidence type="ECO:0000256" key="3">
    <source>
        <dbReference type="ARBA" id="ARBA00023235"/>
    </source>
</evidence>
<evidence type="ECO:0000256" key="4">
    <source>
        <dbReference type="HAMAP-Rule" id="MF_00171"/>
    </source>
</evidence>
<gene>
    <name evidence="4 9" type="primary">truA</name>
    <name evidence="9" type="ORF">D0433_01150</name>
</gene>
<evidence type="ECO:0000259" key="8">
    <source>
        <dbReference type="Pfam" id="PF01416"/>
    </source>
</evidence>
<feature type="binding site" evidence="4 6">
    <location>
        <position position="119"/>
    </location>
    <ligand>
        <name>substrate</name>
    </ligand>
</feature>
<keyword evidence="3 4" id="KW-0413">Isomerase</keyword>
<evidence type="ECO:0000256" key="1">
    <source>
        <dbReference type="ARBA" id="ARBA00009375"/>
    </source>
</evidence>
<evidence type="ECO:0000256" key="5">
    <source>
        <dbReference type="PIRSR" id="PIRSR001430-1"/>
    </source>
</evidence>
<feature type="domain" description="Pseudouridine synthase I TruA alpha/beta" evidence="8">
    <location>
        <begin position="15"/>
        <end position="112"/>
    </location>
</feature>
<dbReference type="Gene3D" id="3.30.70.660">
    <property type="entry name" value="Pseudouridine synthase I, catalytic domain, C-terminal subdomain"/>
    <property type="match status" value="1"/>
</dbReference>
<keyword evidence="2 4" id="KW-0819">tRNA processing</keyword>
<dbReference type="EC" id="5.4.99.12" evidence="4"/>
<dbReference type="Gene3D" id="3.30.70.580">
    <property type="entry name" value="Pseudouridine synthase I, catalytic domain, N-terminal subdomain"/>
    <property type="match status" value="1"/>
</dbReference>